<evidence type="ECO:0000313" key="11">
    <source>
        <dbReference type="Proteomes" id="UP001610563"/>
    </source>
</evidence>
<evidence type="ECO:0000256" key="3">
    <source>
        <dbReference type="ARBA" id="ARBA00023015"/>
    </source>
</evidence>
<evidence type="ECO:0000256" key="5">
    <source>
        <dbReference type="ARBA" id="ARBA00023163"/>
    </source>
</evidence>
<evidence type="ECO:0000256" key="7">
    <source>
        <dbReference type="ARBA" id="ARBA00040750"/>
    </source>
</evidence>
<feature type="compositionally biased region" description="Polar residues" evidence="8">
    <location>
        <begin position="147"/>
        <end position="182"/>
    </location>
</feature>
<reference evidence="10 11" key="1">
    <citation type="submission" date="2024-07" db="EMBL/GenBank/DDBJ databases">
        <title>Section-level genome sequencing and comparative genomics of Aspergillus sections Usti and Cavernicolus.</title>
        <authorList>
            <consortium name="Lawrence Berkeley National Laboratory"/>
            <person name="Nybo J.L."/>
            <person name="Vesth T.C."/>
            <person name="Theobald S."/>
            <person name="Frisvad J.C."/>
            <person name="Larsen T.O."/>
            <person name="Kjaerboelling I."/>
            <person name="Rothschild-Mancinelli K."/>
            <person name="Lyhne E.K."/>
            <person name="Kogle M.E."/>
            <person name="Barry K."/>
            <person name="Clum A."/>
            <person name="Na H."/>
            <person name="Ledsgaard L."/>
            <person name="Lin J."/>
            <person name="Lipzen A."/>
            <person name="Kuo A."/>
            <person name="Riley R."/>
            <person name="Mondo S."/>
            <person name="Labutti K."/>
            <person name="Haridas S."/>
            <person name="Pangalinan J."/>
            <person name="Salamov A.A."/>
            <person name="Simmons B.A."/>
            <person name="Magnuson J.K."/>
            <person name="Chen J."/>
            <person name="Drula E."/>
            <person name="Henrissat B."/>
            <person name="Wiebenga A."/>
            <person name="Lubbers R.J."/>
            <person name="Gomes A.C."/>
            <person name="Makela M.R."/>
            <person name="Stajich J."/>
            <person name="Grigoriev I.V."/>
            <person name="Mortensen U.H."/>
            <person name="De Vries R.P."/>
            <person name="Baker S.E."/>
            <person name="Andersen M.R."/>
        </authorList>
    </citation>
    <scope>NUCLEOTIDE SEQUENCE [LARGE SCALE GENOMIC DNA]</scope>
    <source>
        <strain evidence="10 11">CBS 209.92</strain>
    </source>
</reference>
<feature type="region of interest" description="Disordered" evidence="8">
    <location>
        <begin position="412"/>
        <end position="554"/>
    </location>
</feature>
<feature type="domain" description="Zn(2)-C6 fungal-type" evidence="9">
    <location>
        <begin position="194"/>
        <end position="223"/>
    </location>
</feature>
<dbReference type="PROSITE" id="PS50048">
    <property type="entry name" value="ZN2_CY6_FUNGAL_2"/>
    <property type="match status" value="1"/>
</dbReference>
<feature type="compositionally biased region" description="Polar residues" evidence="8">
    <location>
        <begin position="499"/>
        <end position="522"/>
    </location>
</feature>
<proteinExistence type="predicted"/>
<accession>A0ABR4GK07</accession>
<comment type="caution">
    <text evidence="10">The sequence shown here is derived from an EMBL/GenBank/DDBJ whole genome shotgun (WGS) entry which is preliminary data.</text>
</comment>
<feature type="region of interest" description="Disordered" evidence="8">
    <location>
        <begin position="25"/>
        <end position="60"/>
    </location>
</feature>
<keyword evidence="2" id="KW-0862">Zinc</keyword>
<dbReference type="InterPro" id="IPR050335">
    <property type="entry name" value="ERT1_acuK_gluconeogen_tf"/>
</dbReference>
<sequence length="554" mass="59612">MQSLVLPPASFVAPDFGRLQYFGPERFPLNQSRTANARRSTPRDLPPPSSMSRPAPVEDPLETLRNVRGPVYPELPQPVTTAAVTTAGGTVASTSISTSGSIISPVSPVSAIGHGSALHRLGTAPGDEALRQSLAYSEPFPSGRLRQSLTVQPSSQSSTATYSQPTFGASAAGPTSRTLPQKTTRRTKAHVASACVNCKKKHLGCDPARPCRRCVLSNKESTCIDVTHKKRGRPPLKAEEGSVRTYATQMDTRGGLGDPGAHARRSMHRATSSRELRPMTDLHMHTSQAGPIGVRLAPGQPQRWPVVYPHGIDPALTQRTMGHRRFSSSGSAQSLTAVSPTAYVPMPAGYNPALAAGRMPAGVGVGRPIPTYPGQGLHHPVPSPPQYHHQPYGVPISPYLEGTRAVNRMPMSENAVPVPRDPRESMSMAESPVRLPPIYPSPVSNPQPRPSDPYATWSPSQQHQLPPHMQHPSQQQQTGYAEPISPSNQMRQTAPEMSYMSQLGGSSPSEGLGQPQQLPTNRTQDERRGSDSDDGDSSRPAKRRKMALNDMVND</sequence>
<evidence type="ECO:0000256" key="4">
    <source>
        <dbReference type="ARBA" id="ARBA00023125"/>
    </source>
</evidence>
<keyword evidence="1" id="KW-0479">Metal-binding</keyword>
<dbReference type="PANTHER" id="PTHR47659:SF4">
    <property type="entry name" value="ZN(II)2CYS6 TRANSCRIPTION FACTOR (EUROFUNG)"/>
    <property type="match status" value="1"/>
</dbReference>
<keyword evidence="11" id="KW-1185">Reference proteome</keyword>
<feature type="region of interest" description="Disordered" evidence="8">
    <location>
        <begin position="147"/>
        <end position="186"/>
    </location>
</feature>
<dbReference type="InterPro" id="IPR036864">
    <property type="entry name" value="Zn2-C6_fun-type_DNA-bd_sf"/>
</dbReference>
<evidence type="ECO:0000256" key="8">
    <source>
        <dbReference type="SAM" id="MobiDB-lite"/>
    </source>
</evidence>
<dbReference type="InterPro" id="IPR001138">
    <property type="entry name" value="Zn2Cys6_DnaBD"/>
</dbReference>
<name>A0ABR4GK07_9EURO</name>
<protein>
    <recommendedName>
        <fullName evidence="7">Transcription activator of gluconeogenesis acuK</fullName>
    </recommendedName>
</protein>
<feature type="compositionally biased region" description="Low complexity" evidence="8">
    <location>
        <begin position="458"/>
        <end position="477"/>
    </location>
</feature>
<dbReference type="CDD" id="cd00067">
    <property type="entry name" value="GAL4"/>
    <property type="match status" value="1"/>
</dbReference>
<keyword evidence="6" id="KW-0539">Nucleus</keyword>
<evidence type="ECO:0000313" key="10">
    <source>
        <dbReference type="EMBL" id="KAL2799405.1"/>
    </source>
</evidence>
<dbReference type="PROSITE" id="PS00463">
    <property type="entry name" value="ZN2_CY6_FUNGAL_1"/>
    <property type="match status" value="1"/>
</dbReference>
<dbReference type="EMBL" id="JBFTWV010000008">
    <property type="protein sequence ID" value="KAL2799405.1"/>
    <property type="molecule type" value="Genomic_DNA"/>
</dbReference>
<dbReference type="SUPFAM" id="SSF57701">
    <property type="entry name" value="Zn2/Cys6 DNA-binding domain"/>
    <property type="match status" value="1"/>
</dbReference>
<keyword evidence="5" id="KW-0804">Transcription</keyword>
<keyword evidence="3" id="KW-0805">Transcription regulation</keyword>
<dbReference type="Proteomes" id="UP001610563">
    <property type="component" value="Unassembled WGS sequence"/>
</dbReference>
<evidence type="ECO:0000256" key="2">
    <source>
        <dbReference type="ARBA" id="ARBA00022833"/>
    </source>
</evidence>
<gene>
    <name evidence="10" type="ORF">BJX66DRAFT_322258</name>
</gene>
<keyword evidence="4" id="KW-0238">DNA-binding</keyword>
<dbReference type="SMART" id="SM00066">
    <property type="entry name" value="GAL4"/>
    <property type="match status" value="1"/>
</dbReference>
<feature type="compositionally biased region" description="Pro residues" evidence="8">
    <location>
        <begin position="434"/>
        <end position="451"/>
    </location>
</feature>
<feature type="compositionally biased region" description="Polar residues" evidence="8">
    <location>
        <begin position="29"/>
        <end position="39"/>
    </location>
</feature>
<organism evidence="10 11">
    <name type="scientific">Aspergillus keveii</name>
    <dbReference type="NCBI Taxonomy" id="714993"/>
    <lineage>
        <taxon>Eukaryota</taxon>
        <taxon>Fungi</taxon>
        <taxon>Dikarya</taxon>
        <taxon>Ascomycota</taxon>
        <taxon>Pezizomycotina</taxon>
        <taxon>Eurotiomycetes</taxon>
        <taxon>Eurotiomycetidae</taxon>
        <taxon>Eurotiales</taxon>
        <taxon>Aspergillaceae</taxon>
        <taxon>Aspergillus</taxon>
        <taxon>Aspergillus subgen. Nidulantes</taxon>
    </lineage>
</organism>
<evidence type="ECO:0000259" key="9">
    <source>
        <dbReference type="PROSITE" id="PS50048"/>
    </source>
</evidence>
<evidence type="ECO:0000256" key="1">
    <source>
        <dbReference type="ARBA" id="ARBA00022723"/>
    </source>
</evidence>
<feature type="compositionally biased region" description="Basic and acidic residues" evidence="8">
    <location>
        <begin position="523"/>
        <end position="539"/>
    </location>
</feature>
<dbReference type="PANTHER" id="PTHR47659">
    <property type="entry name" value="ZN(II)2CYS6 TRANSCRIPTION FACTOR (EUROFUNG)-RELATED"/>
    <property type="match status" value="1"/>
</dbReference>
<evidence type="ECO:0000256" key="6">
    <source>
        <dbReference type="ARBA" id="ARBA00023242"/>
    </source>
</evidence>